<evidence type="ECO:0000256" key="1">
    <source>
        <dbReference type="ARBA" id="ARBA00004651"/>
    </source>
</evidence>
<keyword evidence="8" id="KW-1185">Reference proteome</keyword>
<dbReference type="RefSeq" id="WP_058582984.1">
    <property type="nucleotide sequence ID" value="NZ_LOPU01000030.1"/>
</dbReference>
<keyword evidence="3 6" id="KW-0812">Transmembrane</keyword>
<evidence type="ECO:0000256" key="4">
    <source>
        <dbReference type="ARBA" id="ARBA00022989"/>
    </source>
</evidence>
<feature type="transmembrane region" description="Helical" evidence="6">
    <location>
        <begin position="92"/>
        <end position="115"/>
    </location>
</feature>
<evidence type="ECO:0000313" key="7">
    <source>
        <dbReference type="EMBL" id="KTG08700.1"/>
    </source>
</evidence>
<dbReference type="OrthoDB" id="177395at2157"/>
<feature type="transmembrane region" description="Helical" evidence="6">
    <location>
        <begin position="50"/>
        <end position="72"/>
    </location>
</feature>
<feature type="transmembrane region" description="Helical" evidence="6">
    <location>
        <begin position="270"/>
        <end position="287"/>
    </location>
</feature>
<dbReference type="AlphaFoldDB" id="A0A0W1R650"/>
<keyword evidence="2" id="KW-1003">Cell membrane</keyword>
<dbReference type="EMBL" id="LOPU01000030">
    <property type="protein sequence ID" value="KTG08700.1"/>
    <property type="molecule type" value="Genomic_DNA"/>
</dbReference>
<dbReference type="STRING" id="1514971.AUR64_18730"/>
<keyword evidence="4 6" id="KW-1133">Transmembrane helix</keyword>
<dbReference type="Pfam" id="PF07681">
    <property type="entry name" value="DoxX"/>
    <property type="match status" value="1"/>
</dbReference>
<name>A0A0W1R650_9EURY</name>
<evidence type="ECO:0000256" key="5">
    <source>
        <dbReference type="ARBA" id="ARBA00023136"/>
    </source>
</evidence>
<protein>
    <submittedName>
        <fullName evidence="7">DoxX family protein</fullName>
    </submittedName>
</protein>
<sequence length="355" mass="37793">MRRRTLRAVFATVVMLATSGVASAHVKYVVDGGGAGNVVRLLATVASDPLSVFLLVGTGLAVVVAAAGYLRYRPAGDDVRAFRAVMNDYRNLVPWLLRLSVGLPLVGAGFAGYFFTPLVPAPTRLFGVAIGFLLLFGLATRLAAAVGLLGYLVGLAFRPELLLAFEYVPAFLAILLLGGGRPSADQLIARMADDDRTLYSRVDPFYRRVAVPFERRIAPYRPFVPTILRVGMGLSFIYLGVTQKLMNPVGALAVVEKYNLTSVVPVLPELWVVGAGLAEAVVGLALLFGAFTRASSLVAFGLFTTTLFGLPDDPVLAHISLFGLVSALLVTGGGPFSFDAWVARETRSERGVTAD</sequence>
<accession>A0A0W1R650</accession>
<feature type="transmembrane region" description="Helical" evidence="6">
    <location>
        <begin position="316"/>
        <end position="338"/>
    </location>
</feature>
<reference evidence="7 8" key="1">
    <citation type="submission" date="2015-12" db="EMBL/GenBank/DDBJ databases">
        <title>Haloprofundus marisrubri gen. nov., sp. nov., an extremely halophilic archaeon isolated from the Discovery deep brine-seawater interface in the Red Sea.</title>
        <authorList>
            <person name="Zhang G."/>
            <person name="Stingl U."/>
            <person name="Rashid M."/>
        </authorList>
    </citation>
    <scope>NUCLEOTIDE SEQUENCE [LARGE SCALE GENOMIC DNA]</scope>
    <source>
        <strain evidence="7 8">SB9</strain>
    </source>
</reference>
<gene>
    <name evidence="7" type="ORF">AUR64_18730</name>
</gene>
<keyword evidence="5 6" id="KW-0472">Membrane</keyword>
<dbReference type="Proteomes" id="UP000054387">
    <property type="component" value="Unassembled WGS sequence"/>
</dbReference>
<feature type="transmembrane region" description="Helical" evidence="6">
    <location>
        <begin position="294"/>
        <end position="310"/>
    </location>
</feature>
<organism evidence="7 8">
    <name type="scientific">Haloprofundus marisrubri</name>
    <dbReference type="NCBI Taxonomy" id="1514971"/>
    <lineage>
        <taxon>Archaea</taxon>
        <taxon>Methanobacteriati</taxon>
        <taxon>Methanobacteriota</taxon>
        <taxon>Stenosarchaea group</taxon>
        <taxon>Halobacteria</taxon>
        <taxon>Halobacteriales</taxon>
        <taxon>Haloferacaceae</taxon>
        <taxon>Haloprofundus</taxon>
    </lineage>
</organism>
<dbReference type="GO" id="GO:0005886">
    <property type="term" value="C:plasma membrane"/>
    <property type="evidence" value="ECO:0007669"/>
    <property type="project" value="UniProtKB-SubCell"/>
</dbReference>
<proteinExistence type="predicted"/>
<evidence type="ECO:0000256" key="2">
    <source>
        <dbReference type="ARBA" id="ARBA00022475"/>
    </source>
</evidence>
<evidence type="ECO:0000313" key="8">
    <source>
        <dbReference type="Proteomes" id="UP000054387"/>
    </source>
</evidence>
<evidence type="ECO:0000256" key="3">
    <source>
        <dbReference type="ARBA" id="ARBA00022692"/>
    </source>
</evidence>
<feature type="transmembrane region" description="Helical" evidence="6">
    <location>
        <begin position="127"/>
        <end position="154"/>
    </location>
</feature>
<dbReference type="PANTHER" id="PTHR33452">
    <property type="entry name" value="OXIDOREDUCTASE CATD-RELATED"/>
    <property type="match status" value="1"/>
</dbReference>
<dbReference type="PANTHER" id="PTHR33452:SF1">
    <property type="entry name" value="INNER MEMBRANE PROTEIN YPHA-RELATED"/>
    <property type="match status" value="1"/>
</dbReference>
<evidence type="ECO:0000256" key="6">
    <source>
        <dbReference type="SAM" id="Phobius"/>
    </source>
</evidence>
<comment type="subcellular location">
    <subcellularLocation>
        <location evidence="1">Cell membrane</location>
        <topology evidence="1">Multi-pass membrane protein</topology>
    </subcellularLocation>
</comment>
<dbReference type="InterPro" id="IPR051907">
    <property type="entry name" value="DoxX-like_oxidoreductase"/>
</dbReference>
<dbReference type="InterPro" id="IPR032808">
    <property type="entry name" value="DoxX"/>
</dbReference>
<comment type="caution">
    <text evidence="7">The sequence shown here is derived from an EMBL/GenBank/DDBJ whole genome shotgun (WGS) entry which is preliminary data.</text>
</comment>